<reference evidence="1 2" key="1">
    <citation type="submission" date="2023-02" db="EMBL/GenBank/DDBJ databases">
        <title>Oceanobacillus kimchii IFOP_LL358 isolated form Alexandrium catenella lab strain.</title>
        <authorList>
            <person name="Gajardo G."/>
            <person name="Ueki S."/>
            <person name="Maruyama F."/>
        </authorList>
    </citation>
    <scope>NUCLEOTIDE SEQUENCE [LARGE SCALE GENOMIC DNA]</scope>
    <source>
        <strain evidence="1 2">IFOP_LL358</strain>
    </source>
</reference>
<accession>A0ABQ5TI80</accession>
<proteinExistence type="predicted"/>
<evidence type="ECO:0000313" key="2">
    <source>
        <dbReference type="Proteomes" id="UP001275436"/>
    </source>
</evidence>
<keyword evidence="1" id="KW-0378">Hydrolase</keyword>
<gene>
    <name evidence="1" type="ORF">MACH08_10680</name>
</gene>
<dbReference type="RefSeq" id="WP_317957830.1">
    <property type="nucleotide sequence ID" value="NZ_BSKO01000001.1"/>
</dbReference>
<dbReference type="SUPFAM" id="SSF81301">
    <property type="entry name" value="Nucleotidyltransferase"/>
    <property type="match status" value="1"/>
</dbReference>
<dbReference type="InterPro" id="IPR043519">
    <property type="entry name" value="NT_sf"/>
</dbReference>
<comment type="caution">
    <text evidence="1">The sequence shown here is derived from an EMBL/GenBank/DDBJ whole genome shotgun (WGS) entry which is preliminary data.</text>
</comment>
<evidence type="ECO:0000313" key="1">
    <source>
        <dbReference type="EMBL" id="GLO65284.1"/>
    </source>
</evidence>
<dbReference type="GO" id="GO:0016787">
    <property type="term" value="F:hydrolase activity"/>
    <property type="evidence" value="ECO:0007669"/>
    <property type="project" value="UniProtKB-KW"/>
</dbReference>
<organism evidence="1 2">
    <name type="scientific">Oceanobacillus kimchii</name>
    <dbReference type="NCBI Taxonomy" id="746691"/>
    <lineage>
        <taxon>Bacteria</taxon>
        <taxon>Bacillati</taxon>
        <taxon>Bacillota</taxon>
        <taxon>Bacilli</taxon>
        <taxon>Bacillales</taxon>
        <taxon>Bacillaceae</taxon>
        <taxon>Oceanobacillus</taxon>
    </lineage>
</organism>
<sequence>MNSLQILKDGNSEQKKVYQAVQKLQVLEDFTTYHPVVCGTYPIDVYTEESDIDIIMFVEDFQLFSQKLQLHYRHLRTFNVKEKFIRRNQVVKSQFDFKGYKFELFGQNVPASEQYAYLHMKIENHLLKLNPSMKDEIRLLKKAGIKTEPAFCMLLGIAGDPYEELISYGIDQRII</sequence>
<protein>
    <submittedName>
        <fullName evidence="1">Alpha/beta hydrolase</fullName>
    </submittedName>
</protein>
<dbReference type="Proteomes" id="UP001275436">
    <property type="component" value="Unassembled WGS sequence"/>
</dbReference>
<name>A0ABQ5TI80_9BACI</name>
<dbReference type="EMBL" id="BSKO01000001">
    <property type="protein sequence ID" value="GLO65284.1"/>
    <property type="molecule type" value="Genomic_DNA"/>
</dbReference>
<dbReference type="Pfam" id="PF14091">
    <property type="entry name" value="DUF4269"/>
    <property type="match status" value="1"/>
</dbReference>
<dbReference type="InterPro" id="IPR025365">
    <property type="entry name" value="DUF4269"/>
</dbReference>
<keyword evidence="2" id="KW-1185">Reference proteome</keyword>